<name>A0ABU6TEB2_9FABA</name>
<comment type="caution">
    <text evidence="1">The sequence shown here is derived from an EMBL/GenBank/DDBJ whole genome shotgun (WGS) entry which is preliminary data.</text>
</comment>
<accession>A0ABU6TEB2</accession>
<dbReference type="EMBL" id="JASCZI010090771">
    <property type="protein sequence ID" value="MED6146308.1"/>
    <property type="molecule type" value="Genomic_DNA"/>
</dbReference>
<gene>
    <name evidence="1" type="ORF">PIB30_033306</name>
</gene>
<sequence length="141" mass="15354">MPCFTLQHSDASKLQFSFKLKRQLDTYFLLAQTCLLVLPTLLRSIELSFTRASHLDMFLASFSILAEVHCSMASASRTTLAVVVHQRNSGASAVWLVVKVSCLNFFLCVGGNMAQDGSRGGPPLALQERQIKAACKVASST</sequence>
<evidence type="ECO:0000313" key="2">
    <source>
        <dbReference type="Proteomes" id="UP001341840"/>
    </source>
</evidence>
<evidence type="ECO:0000313" key="1">
    <source>
        <dbReference type="EMBL" id="MED6146308.1"/>
    </source>
</evidence>
<proteinExistence type="predicted"/>
<reference evidence="1 2" key="1">
    <citation type="journal article" date="2023" name="Plants (Basel)">
        <title>Bridging the Gap: Combining Genomics and Transcriptomics Approaches to Understand Stylosanthes scabra, an Orphan Legume from the Brazilian Caatinga.</title>
        <authorList>
            <person name="Ferreira-Neto J.R.C."/>
            <person name="da Silva M.D."/>
            <person name="Binneck E."/>
            <person name="de Melo N.F."/>
            <person name="da Silva R.H."/>
            <person name="de Melo A.L.T.M."/>
            <person name="Pandolfi V."/>
            <person name="Bustamante F.O."/>
            <person name="Brasileiro-Vidal A.C."/>
            <person name="Benko-Iseppon A.M."/>
        </authorList>
    </citation>
    <scope>NUCLEOTIDE SEQUENCE [LARGE SCALE GENOMIC DNA]</scope>
    <source>
        <tissue evidence="1">Leaves</tissue>
    </source>
</reference>
<keyword evidence="2" id="KW-1185">Reference proteome</keyword>
<dbReference type="Proteomes" id="UP001341840">
    <property type="component" value="Unassembled WGS sequence"/>
</dbReference>
<organism evidence="1 2">
    <name type="scientific">Stylosanthes scabra</name>
    <dbReference type="NCBI Taxonomy" id="79078"/>
    <lineage>
        <taxon>Eukaryota</taxon>
        <taxon>Viridiplantae</taxon>
        <taxon>Streptophyta</taxon>
        <taxon>Embryophyta</taxon>
        <taxon>Tracheophyta</taxon>
        <taxon>Spermatophyta</taxon>
        <taxon>Magnoliopsida</taxon>
        <taxon>eudicotyledons</taxon>
        <taxon>Gunneridae</taxon>
        <taxon>Pentapetalae</taxon>
        <taxon>rosids</taxon>
        <taxon>fabids</taxon>
        <taxon>Fabales</taxon>
        <taxon>Fabaceae</taxon>
        <taxon>Papilionoideae</taxon>
        <taxon>50 kb inversion clade</taxon>
        <taxon>dalbergioids sensu lato</taxon>
        <taxon>Dalbergieae</taxon>
        <taxon>Pterocarpus clade</taxon>
        <taxon>Stylosanthes</taxon>
    </lineage>
</organism>
<protein>
    <submittedName>
        <fullName evidence="1">Uncharacterized protein</fullName>
    </submittedName>
</protein>